<dbReference type="RefSeq" id="WP_184056980.1">
    <property type="nucleotide sequence ID" value="NZ_JACIJK010000005.1"/>
</dbReference>
<gene>
    <name evidence="1" type="ORF">FHS94_001882</name>
</gene>
<accession>A0A7W9EUC3</accession>
<keyword evidence="2" id="KW-1185">Reference proteome</keyword>
<evidence type="ECO:0000313" key="2">
    <source>
        <dbReference type="Proteomes" id="UP000546200"/>
    </source>
</evidence>
<dbReference type="AlphaFoldDB" id="A0A7W9EUC3"/>
<name>A0A7W9EUC3_9SPHN</name>
<proteinExistence type="predicted"/>
<dbReference type="EMBL" id="JACIJK010000005">
    <property type="protein sequence ID" value="MBB5715041.1"/>
    <property type="molecule type" value="Genomic_DNA"/>
</dbReference>
<dbReference type="Proteomes" id="UP000546200">
    <property type="component" value="Unassembled WGS sequence"/>
</dbReference>
<organism evidence="1 2">
    <name type="scientific">Sphingomonas aerophila</name>
    <dbReference type="NCBI Taxonomy" id="1344948"/>
    <lineage>
        <taxon>Bacteria</taxon>
        <taxon>Pseudomonadati</taxon>
        <taxon>Pseudomonadota</taxon>
        <taxon>Alphaproteobacteria</taxon>
        <taxon>Sphingomonadales</taxon>
        <taxon>Sphingomonadaceae</taxon>
        <taxon>Sphingomonas</taxon>
    </lineage>
</organism>
<comment type="caution">
    <text evidence="1">The sequence shown here is derived from an EMBL/GenBank/DDBJ whole genome shotgun (WGS) entry which is preliminary data.</text>
</comment>
<sequence>MPEWLVEHGIGETRAALVENGRIIRAEVERDGALRVGTVATARFAATLAGRRAVLATLDDGAEVMVDSPPRQVGPGARFTVRVVREAITGSRRGKKAKAVVVGDDEALGTGPSLHDRLAADGTPVRPLHAFGPDLLEVAGWSELMEEARTGVVTFPGGTLLIERTEGMTVIDVDGTLDPAPLAVAGARAAAGAIGRLRLGGSIGIDLPTTDNRAARQAAADAFDAAMCVPFERTAVNGFGFMQAIVHRPRASLMELIAGDQALAETLSLYRRAEREPPPGTLVIRAAAAVAAAARAEHDAALSARAGAPVRWQPDPSLTIWQGSAFRTPDETRS</sequence>
<evidence type="ECO:0000313" key="1">
    <source>
        <dbReference type="EMBL" id="MBB5715041.1"/>
    </source>
</evidence>
<protein>
    <submittedName>
        <fullName evidence="1">Uncharacterized protein</fullName>
    </submittedName>
</protein>
<reference evidence="1 2" key="1">
    <citation type="submission" date="2020-08" db="EMBL/GenBank/DDBJ databases">
        <title>Genomic Encyclopedia of Type Strains, Phase IV (KMG-IV): sequencing the most valuable type-strain genomes for metagenomic binning, comparative biology and taxonomic classification.</title>
        <authorList>
            <person name="Goeker M."/>
        </authorList>
    </citation>
    <scope>NUCLEOTIDE SEQUENCE [LARGE SCALE GENOMIC DNA]</scope>
    <source>
        <strain evidence="1 2">DSM 100044</strain>
    </source>
</reference>